<dbReference type="EMBL" id="JAWWNJ010000007">
    <property type="protein sequence ID" value="KAK7052750.1"/>
    <property type="molecule type" value="Genomic_DNA"/>
</dbReference>
<dbReference type="AlphaFoldDB" id="A0AAW0DJU7"/>
<accession>A0AAW0DJU7</accession>
<keyword evidence="2" id="KW-1185">Reference proteome</keyword>
<organism evidence="1 2">
    <name type="scientific">Favolaschia claudopus</name>
    <dbReference type="NCBI Taxonomy" id="2862362"/>
    <lineage>
        <taxon>Eukaryota</taxon>
        <taxon>Fungi</taxon>
        <taxon>Dikarya</taxon>
        <taxon>Basidiomycota</taxon>
        <taxon>Agaricomycotina</taxon>
        <taxon>Agaricomycetes</taxon>
        <taxon>Agaricomycetidae</taxon>
        <taxon>Agaricales</taxon>
        <taxon>Marasmiineae</taxon>
        <taxon>Mycenaceae</taxon>
        <taxon>Favolaschia</taxon>
    </lineage>
</organism>
<dbReference type="Proteomes" id="UP001362999">
    <property type="component" value="Unassembled WGS sequence"/>
</dbReference>
<sequence length="283" mass="31732">MAGYFAPNGAVFSQVQGPSAYQQNIPRPPPLIVNPSTGRAVGVPIHICSNGDRYCVSCFMLQSKRPGQYNTVRPSHRSYSNKRNGHMLVHNQINVCVASSPRPNPSTGLVPSELRSQLKNFNFTLQLANMDQMAVTNDASSWLFSDRELLAIIGPMVNHSISVAKPYEQESGNTKMVMSRVNLEGPGYIVEFLLRSGDQFDIGMWGWYRYMDGSIRVWNWATHDPTMKACLVAWKNANDWHWYFDEIISAMMKDQTEAAAIIIILGMIVFNGQGRTLTLTRPV</sequence>
<comment type="caution">
    <text evidence="1">The sequence shown here is derived from an EMBL/GenBank/DDBJ whole genome shotgun (WGS) entry which is preliminary data.</text>
</comment>
<evidence type="ECO:0000313" key="1">
    <source>
        <dbReference type="EMBL" id="KAK7052750.1"/>
    </source>
</evidence>
<reference evidence="1 2" key="1">
    <citation type="journal article" date="2024" name="J Genomics">
        <title>Draft genome sequencing and assembly of Favolaschia claudopus CIRM-BRFM 2984 isolated from oak limbs.</title>
        <authorList>
            <person name="Navarro D."/>
            <person name="Drula E."/>
            <person name="Chaduli D."/>
            <person name="Cazenave R."/>
            <person name="Ahrendt S."/>
            <person name="Wang J."/>
            <person name="Lipzen A."/>
            <person name="Daum C."/>
            <person name="Barry K."/>
            <person name="Grigoriev I.V."/>
            <person name="Favel A."/>
            <person name="Rosso M.N."/>
            <person name="Martin F."/>
        </authorList>
    </citation>
    <scope>NUCLEOTIDE SEQUENCE [LARGE SCALE GENOMIC DNA]</scope>
    <source>
        <strain evidence="1 2">CIRM-BRFM 2984</strain>
    </source>
</reference>
<evidence type="ECO:0000313" key="2">
    <source>
        <dbReference type="Proteomes" id="UP001362999"/>
    </source>
</evidence>
<proteinExistence type="predicted"/>
<protein>
    <submittedName>
        <fullName evidence="1">Uncharacterized protein</fullName>
    </submittedName>
</protein>
<gene>
    <name evidence="1" type="ORF">R3P38DRAFT_2861736</name>
</gene>
<name>A0AAW0DJU7_9AGAR</name>